<reference evidence="2" key="1">
    <citation type="journal article" date="2020" name="Stud. Mycol.">
        <title>101 Dothideomycetes genomes: a test case for predicting lifestyles and emergence of pathogens.</title>
        <authorList>
            <person name="Haridas S."/>
            <person name="Albert R."/>
            <person name="Binder M."/>
            <person name="Bloem J."/>
            <person name="Labutti K."/>
            <person name="Salamov A."/>
            <person name="Andreopoulos B."/>
            <person name="Baker S."/>
            <person name="Barry K."/>
            <person name="Bills G."/>
            <person name="Bluhm B."/>
            <person name="Cannon C."/>
            <person name="Castanera R."/>
            <person name="Culley D."/>
            <person name="Daum C."/>
            <person name="Ezra D."/>
            <person name="Gonzalez J."/>
            <person name="Henrissat B."/>
            <person name="Kuo A."/>
            <person name="Liang C."/>
            <person name="Lipzen A."/>
            <person name="Lutzoni F."/>
            <person name="Magnuson J."/>
            <person name="Mondo S."/>
            <person name="Nolan M."/>
            <person name="Ohm R."/>
            <person name="Pangilinan J."/>
            <person name="Park H.-J."/>
            <person name="Ramirez L."/>
            <person name="Alfaro M."/>
            <person name="Sun H."/>
            <person name="Tritt A."/>
            <person name="Yoshinaga Y."/>
            <person name="Zwiers L.-H."/>
            <person name="Turgeon B."/>
            <person name="Goodwin S."/>
            <person name="Spatafora J."/>
            <person name="Crous P."/>
            <person name="Grigoriev I."/>
        </authorList>
    </citation>
    <scope>NUCLEOTIDE SEQUENCE</scope>
    <source>
        <strain evidence="2">CBS 110217</strain>
    </source>
</reference>
<feature type="non-terminal residue" evidence="2">
    <location>
        <position position="1"/>
    </location>
</feature>
<name>A0A9P4LGV6_9PLEO</name>
<feature type="domain" description="DUF7924" evidence="1">
    <location>
        <begin position="9"/>
        <end position="177"/>
    </location>
</feature>
<dbReference type="Pfam" id="PF25545">
    <property type="entry name" value="DUF7924"/>
    <property type="match status" value="1"/>
</dbReference>
<keyword evidence="3" id="KW-1185">Reference proteome</keyword>
<dbReference type="Proteomes" id="UP000799777">
    <property type="component" value="Unassembled WGS sequence"/>
</dbReference>
<dbReference type="InterPro" id="IPR057684">
    <property type="entry name" value="DUF7924"/>
</dbReference>
<evidence type="ECO:0000313" key="2">
    <source>
        <dbReference type="EMBL" id="KAF2023972.1"/>
    </source>
</evidence>
<evidence type="ECO:0000259" key="1">
    <source>
        <dbReference type="Pfam" id="PF25545"/>
    </source>
</evidence>
<evidence type="ECO:0000313" key="3">
    <source>
        <dbReference type="Proteomes" id="UP000799777"/>
    </source>
</evidence>
<dbReference type="OrthoDB" id="5372703at2759"/>
<dbReference type="EMBL" id="ML978315">
    <property type="protein sequence ID" value="KAF2023972.1"/>
    <property type="molecule type" value="Genomic_DNA"/>
</dbReference>
<dbReference type="AlphaFoldDB" id="A0A9P4LGV6"/>
<sequence>STTASDYSTDEKLHLSTPKPDITIGLASDCIKKALNLSQDLLLHLQTDPNNPQPFISDPHQVPLGLRFPFLIVEAKGLNTGGNLIHAQNQAAVAAASALNILSNLDALILDPNINAELSNPSIMFSLATEGPTHELWVHYRFENEYHMFCLESWRTTLPGHAEKLVEYLGRIMEWGAGDFKDRVV</sequence>
<gene>
    <name evidence="2" type="ORF">EK21DRAFT_16057</name>
</gene>
<accession>A0A9P4LGV6</accession>
<comment type="caution">
    <text evidence="2">The sequence shown here is derived from an EMBL/GenBank/DDBJ whole genome shotgun (WGS) entry which is preliminary data.</text>
</comment>
<proteinExistence type="predicted"/>
<organism evidence="2 3">
    <name type="scientific">Setomelanomma holmii</name>
    <dbReference type="NCBI Taxonomy" id="210430"/>
    <lineage>
        <taxon>Eukaryota</taxon>
        <taxon>Fungi</taxon>
        <taxon>Dikarya</taxon>
        <taxon>Ascomycota</taxon>
        <taxon>Pezizomycotina</taxon>
        <taxon>Dothideomycetes</taxon>
        <taxon>Pleosporomycetidae</taxon>
        <taxon>Pleosporales</taxon>
        <taxon>Pleosporineae</taxon>
        <taxon>Phaeosphaeriaceae</taxon>
        <taxon>Setomelanomma</taxon>
    </lineage>
</organism>
<feature type="non-terminal residue" evidence="2">
    <location>
        <position position="185"/>
    </location>
</feature>
<protein>
    <recommendedName>
        <fullName evidence="1">DUF7924 domain-containing protein</fullName>
    </recommendedName>
</protein>